<dbReference type="RefSeq" id="XP_067713860.1">
    <property type="nucleotide sequence ID" value="XM_067857759.1"/>
</dbReference>
<protein>
    <submittedName>
        <fullName evidence="2">Variant erythrocyte surface antigen-1 family protein</fullName>
    </submittedName>
</protein>
<evidence type="ECO:0000256" key="1">
    <source>
        <dbReference type="SAM" id="Phobius"/>
    </source>
</evidence>
<evidence type="ECO:0000313" key="3">
    <source>
        <dbReference type="Proteomes" id="UP001497744"/>
    </source>
</evidence>
<dbReference type="EMBL" id="BPLF01000001">
    <property type="protein sequence ID" value="GIX61789.1"/>
    <property type="molecule type" value="Genomic_DNA"/>
</dbReference>
<accession>A0AAV4LPP6</accession>
<proteinExistence type="predicted"/>
<name>A0AAV4LPP6_BABCB</name>
<gene>
    <name evidence="2" type="ORF">BcabD6B2_12240</name>
</gene>
<feature type="transmembrane region" description="Helical" evidence="1">
    <location>
        <begin position="834"/>
        <end position="854"/>
    </location>
</feature>
<dbReference type="Pfam" id="PF12785">
    <property type="entry name" value="VESA1_N"/>
    <property type="match status" value="1"/>
</dbReference>
<keyword evidence="1" id="KW-0812">Transmembrane</keyword>
<keyword evidence="1" id="KW-1133">Transmembrane helix</keyword>
<dbReference type="InterPro" id="IPR024751">
    <property type="entry name" value="VESA1"/>
</dbReference>
<organism evidence="2 3">
    <name type="scientific">Babesia caballi</name>
    <dbReference type="NCBI Taxonomy" id="5871"/>
    <lineage>
        <taxon>Eukaryota</taxon>
        <taxon>Sar</taxon>
        <taxon>Alveolata</taxon>
        <taxon>Apicomplexa</taxon>
        <taxon>Aconoidasida</taxon>
        <taxon>Piroplasmida</taxon>
        <taxon>Babesiidae</taxon>
        <taxon>Babesia</taxon>
    </lineage>
</organism>
<keyword evidence="1" id="KW-0472">Membrane</keyword>
<sequence length="896" mass="98602">MHSNADGSATLRTLEQKKLTDCPSNLKEAIDWILRVTGKDGGGDQTNGSDGLITAVQGLLRTAGVENNNPKISINKDLIDNLADGLAKFIGYDGNGTVEGTGIAGVPMETGNKKHKEGKPFTSGEMSNYKSGYVYSYEPKKATWSEGNKDVGAKIFLGCLPMIFSALSYLYWRCDIKGNGEWRSYKLKGGQDLNHFMLAIGYADDVVQNTAGSQVASSACGGFGELSKAMSAAEPFNKAITYSTFTKELRNRVGECKNDFNKCPLSALSVAAETYFRHQQDKERNDGIMFPQTIRDILYWLSALQFSPQYVELEKHIDSLFSGGSLDVTMTGLSATTLSANDVKTHLLTTCQYAPVLLGLIQGDTDSTKKGGTPWQYEMFSNSKFRFTYPAGRALFYTLADYVYAIHFQLYFLYLQCANYYRNGCGWFLCRYGESVHPLDGGNNLTSHICAAYTCSGGECTHESGKNGDCEHEGKKGGKQCGSNNNSPSPLQAFLTDKLESLKLGASNSYSQHMKQHPEDYMCHVKMGFDAAHLRKEERKGSDIYYALRPFCNSAHNPIRRLCETLIFLTRRAPNTLGEVFGFYCQLVQEWDTPSRPSSSIKTAIRGTVESVIASLFKYPTDATKSLISSVSSLVSHCHKISGGQIQHFGPGGTTACTHTNAPTDLYSLQSCDGKAGSQNNNKKCGTYLYPVTYCAGATFAPKFAYTYLSWIVDFAHDLQSRLKAFLDEFNALKCLGCGKCGQGSSHITNNHGDLSACGCKSIPQCADDLPLFYAHGFQFMSANKLKNGTDGRGANKRECYKFATQLKNVTAGEPLSEFLKAIDVFLFCLRLPFLLLIASLWTLTAITLLYNYLFKLDLLHIKSHLHLPSSHKILPSALFTAGKASALKKLFHYMT</sequence>
<dbReference type="Proteomes" id="UP001497744">
    <property type="component" value="Unassembled WGS sequence"/>
</dbReference>
<dbReference type="AlphaFoldDB" id="A0AAV4LPP6"/>
<keyword evidence="3" id="KW-1185">Reference proteome</keyword>
<reference evidence="2 3" key="1">
    <citation type="submission" date="2021-06" db="EMBL/GenBank/DDBJ databases">
        <title>Genome sequence of Babesia caballi.</title>
        <authorList>
            <person name="Yamagishi J."/>
            <person name="Kidaka T."/>
            <person name="Ochi A."/>
        </authorList>
    </citation>
    <scope>NUCLEOTIDE SEQUENCE [LARGE SCALE GENOMIC DNA]</scope>
    <source>
        <strain evidence="2">USDA-D6B2</strain>
    </source>
</reference>
<comment type="caution">
    <text evidence="2">The sequence shown here is derived from an EMBL/GenBank/DDBJ whole genome shotgun (WGS) entry which is preliminary data.</text>
</comment>
<evidence type="ECO:0000313" key="2">
    <source>
        <dbReference type="EMBL" id="GIX61789.1"/>
    </source>
</evidence>
<dbReference type="GeneID" id="94193272"/>